<reference evidence="2 3" key="1">
    <citation type="submission" date="2019-07" db="EMBL/GenBank/DDBJ databases">
        <title>Lentzea xizangensis sp. nov., isolated from Qinghai-Tibetan Plateau Soils.</title>
        <authorList>
            <person name="Huang J."/>
        </authorList>
    </citation>
    <scope>NUCLEOTIDE SEQUENCE [LARGE SCALE GENOMIC DNA]</scope>
    <source>
        <strain evidence="2 3">FXJ1.1311</strain>
    </source>
</reference>
<protein>
    <submittedName>
        <fullName evidence="2">DUF4360 domain-containing protein</fullName>
    </submittedName>
</protein>
<dbReference type="PANTHER" id="PTHR38847:SF1">
    <property type="entry name" value="PSEUDOURIDINE SYNTHASE RSUA_RLUA-LIKE DOMAIN-CONTAINING PROTEIN"/>
    <property type="match status" value="1"/>
</dbReference>
<name>A0A563EW69_9PSEU</name>
<dbReference type="OrthoDB" id="482707at2"/>
<keyword evidence="3" id="KW-1185">Reference proteome</keyword>
<dbReference type="InterPro" id="IPR025649">
    <property type="entry name" value="DUF4360"/>
</dbReference>
<organism evidence="2 3">
    <name type="scientific">Lentzea tibetensis</name>
    <dbReference type="NCBI Taxonomy" id="2591470"/>
    <lineage>
        <taxon>Bacteria</taxon>
        <taxon>Bacillati</taxon>
        <taxon>Actinomycetota</taxon>
        <taxon>Actinomycetes</taxon>
        <taxon>Pseudonocardiales</taxon>
        <taxon>Pseudonocardiaceae</taxon>
        <taxon>Lentzea</taxon>
    </lineage>
</organism>
<feature type="chain" id="PRO_5021767513" evidence="1">
    <location>
        <begin position="24"/>
        <end position="207"/>
    </location>
</feature>
<keyword evidence="1" id="KW-0732">Signal</keyword>
<evidence type="ECO:0000313" key="2">
    <source>
        <dbReference type="EMBL" id="TWP51919.1"/>
    </source>
</evidence>
<dbReference type="EMBL" id="VOBR01000007">
    <property type="protein sequence ID" value="TWP51919.1"/>
    <property type="molecule type" value="Genomic_DNA"/>
</dbReference>
<dbReference type="Proteomes" id="UP000316639">
    <property type="component" value="Unassembled WGS sequence"/>
</dbReference>
<evidence type="ECO:0000313" key="3">
    <source>
        <dbReference type="Proteomes" id="UP000316639"/>
    </source>
</evidence>
<dbReference type="PANTHER" id="PTHR38847">
    <property type="match status" value="1"/>
</dbReference>
<accession>A0A563EW69</accession>
<dbReference type="Pfam" id="PF14273">
    <property type="entry name" value="DUF4360"/>
    <property type="match status" value="1"/>
</dbReference>
<dbReference type="RefSeq" id="WP_146351821.1">
    <property type="nucleotide sequence ID" value="NZ_VOBR01000007.1"/>
</dbReference>
<dbReference type="AlphaFoldDB" id="A0A563EW69"/>
<evidence type="ECO:0000256" key="1">
    <source>
        <dbReference type="SAM" id="SignalP"/>
    </source>
</evidence>
<gene>
    <name evidence="2" type="ORF">FKR81_13855</name>
</gene>
<feature type="signal peptide" evidence="1">
    <location>
        <begin position="1"/>
        <end position="23"/>
    </location>
</feature>
<proteinExistence type="predicted"/>
<sequence length="207" mass="23177">MRIATAAAGMALLLLTSSAPAYASSIPSERVTVDVVTVNGSGCKQGTASVYVSPDNTWFKITYRDYYVVAGNEAPPTDFRKNCQIAVRVNTPQGFSYGISRADYKGFLYLPERATALQRANYYFQGQPANDIRDHRFTGPYGDYWHNTDETEFAKIVYAPCGEQRNLNINTELRVTRGSEGATSFMTMDSSRGEEETFYHFSWKNCD</sequence>
<comment type="caution">
    <text evidence="2">The sequence shown here is derived from an EMBL/GenBank/DDBJ whole genome shotgun (WGS) entry which is preliminary data.</text>
</comment>